<evidence type="ECO:0000256" key="2">
    <source>
        <dbReference type="ARBA" id="ARBA00022448"/>
    </source>
</evidence>
<feature type="transmembrane region" description="Helical" evidence="7">
    <location>
        <begin position="66"/>
        <end position="88"/>
    </location>
</feature>
<evidence type="ECO:0000313" key="9">
    <source>
        <dbReference type="EMBL" id="SDJ26224.1"/>
    </source>
</evidence>
<dbReference type="GO" id="GO:0055085">
    <property type="term" value="P:transmembrane transport"/>
    <property type="evidence" value="ECO:0007669"/>
    <property type="project" value="InterPro"/>
</dbReference>
<keyword evidence="3" id="KW-1003">Cell membrane</keyword>
<dbReference type="CDD" id="cd06261">
    <property type="entry name" value="TM_PBP2"/>
    <property type="match status" value="1"/>
</dbReference>
<dbReference type="EMBL" id="FNEV01000003">
    <property type="protein sequence ID" value="SDJ26224.1"/>
    <property type="molecule type" value="Genomic_DNA"/>
</dbReference>
<keyword evidence="5 7" id="KW-1133">Transmembrane helix</keyword>
<dbReference type="STRING" id="86666.SAMN04490247_1347"/>
<dbReference type="Pfam" id="PF00528">
    <property type="entry name" value="BPD_transp_1"/>
    <property type="match status" value="1"/>
</dbReference>
<feature type="transmembrane region" description="Helical" evidence="7">
    <location>
        <begin position="97"/>
        <end position="118"/>
    </location>
</feature>
<dbReference type="PROSITE" id="PS50928">
    <property type="entry name" value="ABC_TM1"/>
    <property type="match status" value="1"/>
</dbReference>
<comment type="similarity">
    <text evidence="7">Belongs to the binding-protein-dependent transport system permease family.</text>
</comment>
<keyword evidence="6 7" id="KW-0472">Membrane</keyword>
<evidence type="ECO:0000256" key="6">
    <source>
        <dbReference type="ARBA" id="ARBA00023136"/>
    </source>
</evidence>
<evidence type="ECO:0000256" key="1">
    <source>
        <dbReference type="ARBA" id="ARBA00004651"/>
    </source>
</evidence>
<comment type="subcellular location">
    <subcellularLocation>
        <location evidence="1 7">Cell membrane</location>
        <topology evidence="1 7">Multi-pass membrane protein</topology>
    </subcellularLocation>
</comment>
<dbReference type="Proteomes" id="UP000199225">
    <property type="component" value="Unassembled WGS sequence"/>
</dbReference>
<dbReference type="OrthoDB" id="187395at2"/>
<gene>
    <name evidence="9" type="ORF">SAMN04490247_1347</name>
</gene>
<keyword evidence="4 7" id="KW-0812">Transmembrane</keyword>
<protein>
    <submittedName>
        <fullName evidence="9">Carbohydrate ABC transporter membrane protein 2, CUT1 family</fullName>
    </submittedName>
</protein>
<keyword evidence="2 7" id="KW-0813">Transport</keyword>
<feature type="transmembrane region" description="Helical" evidence="7">
    <location>
        <begin position="130"/>
        <end position="153"/>
    </location>
</feature>
<feature type="transmembrane region" description="Helical" evidence="7">
    <location>
        <begin position="174"/>
        <end position="196"/>
    </location>
</feature>
<evidence type="ECO:0000259" key="8">
    <source>
        <dbReference type="PROSITE" id="PS50928"/>
    </source>
</evidence>
<dbReference type="PANTHER" id="PTHR32243">
    <property type="entry name" value="MALTOSE TRANSPORT SYSTEM PERMEASE-RELATED"/>
    <property type="match status" value="1"/>
</dbReference>
<dbReference type="InterPro" id="IPR050901">
    <property type="entry name" value="BP-dep_ABC_trans_perm"/>
</dbReference>
<dbReference type="SUPFAM" id="SSF161098">
    <property type="entry name" value="MetI-like"/>
    <property type="match status" value="1"/>
</dbReference>
<evidence type="ECO:0000256" key="7">
    <source>
        <dbReference type="RuleBase" id="RU363032"/>
    </source>
</evidence>
<evidence type="ECO:0000256" key="5">
    <source>
        <dbReference type="ARBA" id="ARBA00022989"/>
    </source>
</evidence>
<feature type="transmembrane region" description="Helical" evidence="7">
    <location>
        <begin position="232"/>
        <end position="258"/>
    </location>
</feature>
<dbReference type="GO" id="GO:0005886">
    <property type="term" value="C:plasma membrane"/>
    <property type="evidence" value="ECO:0007669"/>
    <property type="project" value="UniProtKB-SubCell"/>
</dbReference>
<dbReference type="Gene3D" id="1.10.3720.10">
    <property type="entry name" value="MetI-like"/>
    <property type="match status" value="1"/>
</dbReference>
<evidence type="ECO:0000256" key="3">
    <source>
        <dbReference type="ARBA" id="ARBA00022475"/>
    </source>
</evidence>
<feature type="domain" description="ABC transmembrane type-1" evidence="8">
    <location>
        <begin position="62"/>
        <end position="253"/>
    </location>
</feature>
<sequence>MKLFKWIYGIALVLLIAFPFYWVAISSFKLPDQILQADFWPKEWTLQHYNELINATPYLTNLRNSLFVSFGTMIITTALVVPASYAIYRMEFKGRKFFYYLILATFIFPTMLLLVPVYNLMSGVNLIDNLWSLIIINVTFAAPFATWLMSGFFKSIPPSLDESAAVDGAGQLRILFQIILPLIAPGLATIAVYSFVVSWTEFAFASVLISSEANQVLTVGMNQIMGQYTVRWGWTTAGGMLTVIPVLIFFGIVGKYFVRGLTEGSIK</sequence>
<dbReference type="InterPro" id="IPR000515">
    <property type="entry name" value="MetI-like"/>
</dbReference>
<dbReference type="PANTHER" id="PTHR32243:SF18">
    <property type="entry name" value="INNER MEMBRANE ABC TRANSPORTER PERMEASE PROTEIN YCJP"/>
    <property type="match status" value="1"/>
</dbReference>
<name>A0A1G8SAJ8_9BACI</name>
<evidence type="ECO:0000256" key="4">
    <source>
        <dbReference type="ARBA" id="ARBA00022692"/>
    </source>
</evidence>
<keyword evidence="10" id="KW-1185">Reference proteome</keyword>
<dbReference type="InterPro" id="IPR035906">
    <property type="entry name" value="MetI-like_sf"/>
</dbReference>
<accession>A0A1G8SAJ8</accession>
<dbReference type="AlphaFoldDB" id="A0A1G8SAJ8"/>
<reference evidence="10" key="1">
    <citation type="submission" date="2016-10" db="EMBL/GenBank/DDBJ databases">
        <authorList>
            <person name="Varghese N."/>
            <person name="Submissions S."/>
        </authorList>
    </citation>
    <scope>NUCLEOTIDE SEQUENCE [LARGE SCALE GENOMIC DNA]</scope>
    <source>
        <strain evidence="10">DSM 4771</strain>
    </source>
</reference>
<evidence type="ECO:0000313" key="10">
    <source>
        <dbReference type="Proteomes" id="UP000199225"/>
    </source>
</evidence>
<organism evidence="9 10">
    <name type="scientific">Salimicrobium halophilum</name>
    <dbReference type="NCBI Taxonomy" id="86666"/>
    <lineage>
        <taxon>Bacteria</taxon>
        <taxon>Bacillati</taxon>
        <taxon>Bacillota</taxon>
        <taxon>Bacilli</taxon>
        <taxon>Bacillales</taxon>
        <taxon>Bacillaceae</taxon>
        <taxon>Salimicrobium</taxon>
    </lineage>
</organism>
<proteinExistence type="inferred from homology"/>
<dbReference type="RefSeq" id="WP_093193101.1">
    <property type="nucleotide sequence ID" value="NZ_FNEV01000003.1"/>
</dbReference>
<feature type="transmembrane region" description="Helical" evidence="7">
    <location>
        <begin position="7"/>
        <end position="25"/>
    </location>
</feature>